<dbReference type="EMBL" id="DF977451">
    <property type="protein sequence ID" value="GAP84047.2"/>
    <property type="molecule type" value="Genomic_DNA"/>
</dbReference>
<protein>
    <submittedName>
        <fullName evidence="2">Uncharacterized protein</fullName>
    </submittedName>
</protein>
<reference evidence="2" key="1">
    <citation type="submission" date="2016-03" db="EMBL/GenBank/DDBJ databases">
        <title>Draft genome sequence of Rosellinia necatrix.</title>
        <authorList>
            <person name="Kanematsu S."/>
        </authorList>
    </citation>
    <scope>NUCLEOTIDE SEQUENCE [LARGE SCALE GENOMIC DNA]</scope>
    <source>
        <strain evidence="2">W97</strain>
    </source>
</reference>
<evidence type="ECO:0000313" key="3">
    <source>
        <dbReference type="Proteomes" id="UP000054516"/>
    </source>
</evidence>
<evidence type="ECO:0000256" key="1">
    <source>
        <dbReference type="SAM" id="MobiDB-lite"/>
    </source>
</evidence>
<feature type="region of interest" description="Disordered" evidence="1">
    <location>
        <begin position="205"/>
        <end position="235"/>
    </location>
</feature>
<proteinExistence type="predicted"/>
<dbReference type="OrthoDB" id="10457222at2759"/>
<feature type="region of interest" description="Disordered" evidence="1">
    <location>
        <begin position="1"/>
        <end position="43"/>
    </location>
</feature>
<dbReference type="AlphaFoldDB" id="A0A1S7UL65"/>
<keyword evidence="3" id="KW-1185">Reference proteome</keyword>
<accession>A0A1S7UL65</accession>
<sequence length="235" mass="26706">MARDKATHHQSRPKHSRSCRCHHSRQEVRSYKGEDEDTVSFDTGGSIADELVQDAGPADIPWSESAIDPDGRFKHQCRVTYGGSYQWRMFGTNSGVDAEYLSSAPDPNIVNHPGPAYSSALYVAQPEVQAILRSHGPLNDDANLPVDYESGDNTSEECERGKPYRDVGVLTRVKRSKSHPEGKGQKMFFYRSKFWRPLWVKSPPRRLDRATRGPRWRWPADHGCDGYNPYDRVNE</sequence>
<feature type="compositionally biased region" description="Basic and acidic residues" evidence="1">
    <location>
        <begin position="24"/>
        <end position="33"/>
    </location>
</feature>
<dbReference type="Proteomes" id="UP000054516">
    <property type="component" value="Unassembled WGS sequence"/>
</dbReference>
<feature type="compositionally biased region" description="Basic residues" evidence="1">
    <location>
        <begin position="8"/>
        <end position="23"/>
    </location>
</feature>
<gene>
    <name evidence="2" type="ORF">SAMD00023353_0601800</name>
</gene>
<name>A0A1S7UL65_ROSNE</name>
<organism evidence="2">
    <name type="scientific">Rosellinia necatrix</name>
    <name type="common">White root-rot fungus</name>
    <dbReference type="NCBI Taxonomy" id="77044"/>
    <lineage>
        <taxon>Eukaryota</taxon>
        <taxon>Fungi</taxon>
        <taxon>Dikarya</taxon>
        <taxon>Ascomycota</taxon>
        <taxon>Pezizomycotina</taxon>
        <taxon>Sordariomycetes</taxon>
        <taxon>Xylariomycetidae</taxon>
        <taxon>Xylariales</taxon>
        <taxon>Xylariaceae</taxon>
        <taxon>Rosellinia</taxon>
    </lineage>
</organism>
<evidence type="ECO:0000313" key="2">
    <source>
        <dbReference type="EMBL" id="GAP84047.2"/>
    </source>
</evidence>